<reference evidence="2" key="1">
    <citation type="submission" date="2020-04" db="EMBL/GenBank/DDBJ databases">
        <authorList>
            <person name="Zhang T."/>
        </authorList>
    </citation>
    <scope>NUCLEOTIDE SEQUENCE</scope>
    <source>
        <strain evidence="2">HKST-UBA14</strain>
    </source>
</reference>
<sequence length="47" mass="5426">MFFQHLMEGIGFVIVLGPIAVGLIYFVQQREKKKSSSKRTLSREKNN</sequence>
<keyword evidence="1" id="KW-0472">Membrane</keyword>
<comment type="caution">
    <text evidence="2">The sequence shown here is derived from an EMBL/GenBank/DDBJ whole genome shotgun (WGS) entry which is preliminary data.</text>
</comment>
<evidence type="ECO:0000256" key="1">
    <source>
        <dbReference type="SAM" id="Phobius"/>
    </source>
</evidence>
<protein>
    <submittedName>
        <fullName evidence="2">Uncharacterized protein</fullName>
    </submittedName>
</protein>
<keyword evidence="1" id="KW-1133">Transmembrane helix</keyword>
<name>A0A955L5T2_9BACT</name>
<feature type="transmembrane region" description="Helical" evidence="1">
    <location>
        <begin position="6"/>
        <end position="27"/>
    </location>
</feature>
<proteinExistence type="predicted"/>
<evidence type="ECO:0000313" key="3">
    <source>
        <dbReference type="Proteomes" id="UP000783287"/>
    </source>
</evidence>
<gene>
    <name evidence="2" type="ORF">KC909_04190</name>
</gene>
<evidence type="ECO:0000313" key="2">
    <source>
        <dbReference type="EMBL" id="MCA9383541.1"/>
    </source>
</evidence>
<accession>A0A955L5T2</accession>
<dbReference type="EMBL" id="JAGQLK010000086">
    <property type="protein sequence ID" value="MCA9383541.1"/>
    <property type="molecule type" value="Genomic_DNA"/>
</dbReference>
<dbReference type="AlphaFoldDB" id="A0A955L5T2"/>
<organism evidence="2 3">
    <name type="scientific">Candidatus Dojkabacteria bacterium</name>
    <dbReference type="NCBI Taxonomy" id="2099670"/>
    <lineage>
        <taxon>Bacteria</taxon>
        <taxon>Candidatus Dojkabacteria</taxon>
    </lineage>
</organism>
<keyword evidence="1" id="KW-0812">Transmembrane</keyword>
<reference evidence="2" key="2">
    <citation type="journal article" date="2021" name="Microbiome">
        <title>Successional dynamics and alternative stable states in a saline activated sludge microbial community over 9 years.</title>
        <authorList>
            <person name="Wang Y."/>
            <person name="Ye J."/>
            <person name="Ju F."/>
            <person name="Liu L."/>
            <person name="Boyd J.A."/>
            <person name="Deng Y."/>
            <person name="Parks D.H."/>
            <person name="Jiang X."/>
            <person name="Yin X."/>
            <person name="Woodcroft B.J."/>
            <person name="Tyson G.W."/>
            <person name="Hugenholtz P."/>
            <person name="Polz M.F."/>
            <person name="Zhang T."/>
        </authorList>
    </citation>
    <scope>NUCLEOTIDE SEQUENCE</scope>
    <source>
        <strain evidence="2">HKST-UBA14</strain>
    </source>
</reference>
<dbReference type="Proteomes" id="UP000783287">
    <property type="component" value="Unassembled WGS sequence"/>
</dbReference>